<evidence type="ECO:0000313" key="2">
    <source>
        <dbReference type="EMBL" id="MBM7837072.1"/>
    </source>
</evidence>
<dbReference type="Proteomes" id="UP001179280">
    <property type="component" value="Unassembled WGS sequence"/>
</dbReference>
<name>A0ABS2SS25_9BACI</name>
<dbReference type="Gene3D" id="2.50.20.10">
    <property type="entry name" value="Lipoprotein localisation LolA/LolB/LppX"/>
    <property type="match status" value="1"/>
</dbReference>
<protein>
    <recommendedName>
        <fullName evidence="4">Outer membrane lipoprotein-sorting protein</fullName>
    </recommendedName>
</protein>
<evidence type="ECO:0000256" key="1">
    <source>
        <dbReference type="SAM" id="MobiDB-lite"/>
    </source>
</evidence>
<proteinExistence type="predicted"/>
<keyword evidence="3" id="KW-1185">Reference proteome</keyword>
<accession>A0ABS2SS25</accession>
<dbReference type="EMBL" id="JAFBCV010000001">
    <property type="protein sequence ID" value="MBM7837072.1"/>
    <property type="molecule type" value="Genomic_DNA"/>
</dbReference>
<dbReference type="RefSeq" id="WP_204463852.1">
    <property type="nucleotide sequence ID" value="NZ_JAFBCV010000001.1"/>
</dbReference>
<dbReference type="PROSITE" id="PS51257">
    <property type="entry name" value="PROKAR_LIPOPROTEIN"/>
    <property type="match status" value="1"/>
</dbReference>
<comment type="caution">
    <text evidence="2">The sequence shown here is derived from an EMBL/GenBank/DDBJ whole genome shotgun (WGS) entry which is preliminary data.</text>
</comment>
<gene>
    <name evidence="2" type="ORF">JOC54_000303</name>
</gene>
<feature type="region of interest" description="Disordered" evidence="1">
    <location>
        <begin position="19"/>
        <end position="53"/>
    </location>
</feature>
<evidence type="ECO:0008006" key="4">
    <source>
        <dbReference type="Google" id="ProtNLM"/>
    </source>
</evidence>
<reference evidence="2" key="1">
    <citation type="submission" date="2021-01" db="EMBL/GenBank/DDBJ databases">
        <title>Genomic Encyclopedia of Type Strains, Phase IV (KMG-IV): sequencing the most valuable type-strain genomes for metagenomic binning, comparative biology and taxonomic classification.</title>
        <authorList>
            <person name="Goeker M."/>
        </authorList>
    </citation>
    <scope>NUCLEOTIDE SEQUENCE</scope>
    <source>
        <strain evidence="2">DSM 21943</strain>
    </source>
</reference>
<organism evidence="2 3">
    <name type="scientific">Shouchella xiaoxiensis</name>
    <dbReference type="NCBI Taxonomy" id="766895"/>
    <lineage>
        <taxon>Bacteria</taxon>
        <taxon>Bacillati</taxon>
        <taxon>Bacillota</taxon>
        <taxon>Bacilli</taxon>
        <taxon>Bacillales</taxon>
        <taxon>Bacillaceae</taxon>
        <taxon>Shouchella</taxon>
    </lineage>
</organism>
<sequence length="287" mass="31899">MRKVMLTGLLSTAVLLGACSDGEDENTNGDNGNTNNEQEETNDNGDNNASNEEDDLTAEEIMEEVIALYNGLEGLYVEAEGSGDVSFEMPEDEEEIGDAEMDLNTSSKEWNFMQDGMIYNRSEVMIAIGVEEEGGETAEEETTTISFTDIDDPNYAITYEEGDEEAVRYEDEITQDFTFSMMAEPYQDVLDNGSLTLVGEEEINGYQTYNVEAEQDGETMSFWIDQETFFPIKETMKESNEGETVEGSVEAEDTVIDFELNPTFDESAFVAPDDLTVEDGELADTIQ</sequence>
<evidence type="ECO:0000313" key="3">
    <source>
        <dbReference type="Proteomes" id="UP001179280"/>
    </source>
</evidence>